<protein>
    <recommendedName>
        <fullName evidence="8">DNA 3'-5' helicase</fullName>
        <ecNumber evidence="8">5.6.2.4</ecNumber>
    </recommendedName>
    <alternativeName>
        <fullName evidence="9">DNA 3'-5' helicase BLM</fullName>
    </alternativeName>
</protein>
<dbReference type="Pfam" id="PF00271">
    <property type="entry name" value="Helicase_C"/>
    <property type="match status" value="1"/>
</dbReference>
<dbReference type="GO" id="GO:0000724">
    <property type="term" value="P:double-strand break repair via homologous recombination"/>
    <property type="evidence" value="ECO:0000318"/>
    <property type="project" value="GO_Central"/>
</dbReference>
<evidence type="ECO:0000256" key="6">
    <source>
        <dbReference type="ARBA" id="ARBA00023242"/>
    </source>
</evidence>
<keyword evidence="3" id="KW-0067">ATP-binding</keyword>
<evidence type="ECO:0000313" key="12">
    <source>
        <dbReference type="EMBL" id="EFX80131.1"/>
    </source>
</evidence>
<evidence type="ECO:0000259" key="10">
    <source>
        <dbReference type="PROSITE" id="PS51192"/>
    </source>
</evidence>
<dbReference type="InterPro" id="IPR027417">
    <property type="entry name" value="P-loop_NTPase"/>
</dbReference>
<dbReference type="PROSITE" id="PS51194">
    <property type="entry name" value="HELICASE_CTER"/>
    <property type="match status" value="1"/>
</dbReference>
<dbReference type="GO" id="GO:0005737">
    <property type="term" value="C:cytoplasm"/>
    <property type="evidence" value="ECO:0000318"/>
    <property type="project" value="GO_Central"/>
</dbReference>
<dbReference type="KEGG" id="dpx:DAPPUDRAFT_318747"/>
<dbReference type="GO" id="GO:0005634">
    <property type="term" value="C:nucleus"/>
    <property type="evidence" value="ECO:0000318"/>
    <property type="project" value="GO_Central"/>
</dbReference>
<evidence type="ECO:0000256" key="2">
    <source>
        <dbReference type="ARBA" id="ARBA00022741"/>
    </source>
</evidence>
<evidence type="ECO:0000256" key="9">
    <source>
        <dbReference type="ARBA" id="ARBA00044542"/>
    </source>
</evidence>
<proteinExistence type="inferred from homology"/>
<accession>E9GJL5</accession>
<gene>
    <name evidence="12" type="ORF">DAPPUDRAFT_318747</name>
</gene>
<reference evidence="12 13" key="1">
    <citation type="journal article" date="2011" name="Science">
        <title>The ecoresponsive genome of Daphnia pulex.</title>
        <authorList>
            <person name="Colbourne J.K."/>
            <person name="Pfrender M.E."/>
            <person name="Gilbert D."/>
            <person name="Thomas W.K."/>
            <person name="Tucker A."/>
            <person name="Oakley T.H."/>
            <person name="Tokishita S."/>
            <person name="Aerts A."/>
            <person name="Arnold G.J."/>
            <person name="Basu M.K."/>
            <person name="Bauer D.J."/>
            <person name="Caceres C.E."/>
            <person name="Carmel L."/>
            <person name="Casola C."/>
            <person name="Choi J.H."/>
            <person name="Detter J.C."/>
            <person name="Dong Q."/>
            <person name="Dusheyko S."/>
            <person name="Eads B.D."/>
            <person name="Frohlich T."/>
            <person name="Geiler-Samerotte K.A."/>
            <person name="Gerlach D."/>
            <person name="Hatcher P."/>
            <person name="Jogdeo S."/>
            <person name="Krijgsveld J."/>
            <person name="Kriventseva E.V."/>
            <person name="Kultz D."/>
            <person name="Laforsch C."/>
            <person name="Lindquist E."/>
            <person name="Lopez J."/>
            <person name="Manak J.R."/>
            <person name="Muller J."/>
            <person name="Pangilinan J."/>
            <person name="Patwardhan R.P."/>
            <person name="Pitluck S."/>
            <person name="Pritham E.J."/>
            <person name="Rechtsteiner A."/>
            <person name="Rho M."/>
            <person name="Rogozin I.B."/>
            <person name="Sakarya O."/>
            <person name="Salamov A."/>
            <person name="Schaack S."/>
            <person name="Shapiro H."/>
            <person name="Shiga Y."/>
            <person name="Skalitzky C."/>
            <person name="Smith Z."/>
            <person name="Souvorov A."/>
            <person name="Sung W."/>
            <person name="Tang Z."/>
            <person name="Tsuchiya D."/>
            <person name="Tu H."/>
            <person name="Vos H."/>
            <person name="Wang M."/>
            <person name="Wolf Y.I."/>
            <person name="Yamagata H."/>
            <person name="Yamada T."/>
            <person name="Ye Y."/>
            <person name="Shaw J.R."/>
            <person name="Andrews J."/>
            <person name="Crease T.J."/>
            <person name="Tang H."/>
            <person name="Lucas S.M."/>
            <person name="Robertson H.M."/>
            <person name="Bork P."/>
            <person name="Koonin E.V."/>
            <person name="Zdobnov E.M."/>
            <person name="Grigoriev I.V."/>
            <person name="Lynch M."/>
            <person name="Boore J.L."/>
        </authorList>
    </citation>
    <scope>NUCLEOTIDE SEQUENCE [LARGE SCALE GENOMIC DNA]</scope>
</reference>
<keyword evidence="6" id="KW-0539">Nucleus</keyword>
<evidence type="ECO:0000256" key="8">
    <source>
        <dbReference type="ARBA" id="ARBA00034808"/>
    </source>
</evidence>
<dbReference type="GO" id="GO:0009378">
    <property type="term" value="F:four-way junction helicase activity"/>
    <property type="evidence" value="ECO:0000318"/>
    <property type="project" value="GO_Central"/>
</dbReference>
<dbReference type="Pfam" id="PF00270">
    <property type="entry name" value="DEAD"/>
    <property type="match status" value="1"/>
</dbReference>
<evidence type="ECO:0000259" key="11">
    <source>
        <dbReference type="PROSITE" id="PS51194"/>
    </source>
</evidence>
<dbReference type="STRING" id="6669.E9GJL5"/>
<keyword evidence="5" id="KW-0413">Isomerase</keyword>
<dbReference type="EMBL" id="GL732548">
    <property type="protein sequence ID" value="EFX80131.1"/>
    <property type="molecule type" value="Genomic_DNA"/>
</dbReference>
<evidence type="ECO:0000256" key="3">
    <source>
        <dbReference type="ARBA" id="ARBA00022840"/>
    </source>
</evidence>
<dbReference type="GO" id="GO:0003677">
    <property type="term" value="F:DNA binding"/>
    <property type="evidence" value="ECO:0007669"/>
    <property type="project" value="UniProtKB-KW"/>
</dbReference>
<dbReference type="GO" id="GO:0006260">
    <property type="term" value="P:DNA replication"/>
    <property type="evidence" value="ECO:0000318"/>
    <property type="project" value="GO_Central"/>
</dbReference>
<dbReference type="AlphaFoldDB" id="E9GJL5"/>
<evidence type="ECO:0000313" key="13">
    <source>
        <dbReference type="Proteomes" id="UP000000305"/>
    </source>
</evidence>
<dbReference type="EC" id="5.6.2.4" evidence="8"/>
<dbReference type="InterPro" id="IPR001650">
    <property type="entry name" value="Helicase_C-like"/>
</dbReference>
<name>E9GJL5_DAPPU</name>
<evidence type="ECO:0000256" key="1">
    <source>
        <dbReference type="ARBA" id="ARBA00005446"/>
    </source>
</evidence>
<dbReference type="OrthoDB" id="10261556at2759"/>
<comment type="similarity">
    <text evidence="1">Belongs to the helicase family. RecQ subfamily.</text>
</comment>
<dbReference type="GO" id="GO:0043138">
    <property type="term" value="F:3'-5' DNA helicase activity"/>
    <property type="evidence" value="ECO:0000318"/>
    <property type="project" value="GO_Central"/>
</dbReference>
<evidence type="ECO:0000256" key="5">
    <source>
        <dbReference type="ARBA" id="ARBA00023235"/>
    </source>
</evidence>
<dbReference type="GO" id="GO:0005524">
    <property type="term" value="F:ATP binding"/>
    <property type="evidence" value="ECO:0007669"/>
    <property type="project" value="UniProtKB-KW"/>
</dbReference>
<dbReference type="InterPro" id="IPR011545">
    <property type="entry name" value="DEAD/DEAH_box_helicase_dom"/>
</dbReference>
<dbReference type="eggNOG" id="KOG0351">
    <property type="taxonomic scope" value="Eukaryota"/>
</dbReference>
<keyword evidence="4" id="KW-0238">DNA-binding</keyword>
<organism evidence="12 13">
    <name type="scientific">Daphnia pulex</name>
    <name type="common">Water flea</name>
    <dbReference type="NCBI Taxonomy" id="6669"/>
    <lineage>
        <taxon>Eukaryota</taxon>
        <taxon>Metazoa</taxon>
        <taxon>Ecdysozoa</taxon>
        <taxon>Arthropoda</taxon>
        <taxon>Crustacea</taxon>
        <taxon>Branchiopoda</taxon>
        <taxon>Diplostraca</taxon>
        <taxon>Cladocera</taxon>
        <taxon>Anomopoda</taxon>
        <taxon>Daphniidae</taxon>
        <taxon>Daphnia</taxon>
    </lineage>
</organism>
<comment type="catalytic activity">
    <reaction evidence="7">
        <text>Couples ATP hydrolysis with the unwinding of duplex DNA by translocating in the 3'-5' direction.</text>
        <dbReference type="EC" id="5.6.2.4"/>
    </reaction>
</comment>
<keyword evidence="13" id="KW-1185">Reference proteome</keyword>
<dbReference type="Gene3D" id="3.40.50.300">
    <property type="entry name" value="P-loop containing nucleotide triphosphate hydrolases"/>
    <property type="match status" value="2"/>
</dbReference>
<dbReference type="PANTHER" id="PTHR13710">
    <property type="entry name" value="DNA HELICASE RECQ FAMILY MEMBER"/>
    <property type="match status" value="1"/>
</dbReference>
<dbReference type="PANTHER" id="PTHR13710:SF153">
    <property type="entry name" value="RECQ-LIKE DNA HELICASE BLM"/>
    <property type="match status" value="1"/>
</dbReference>
<dbReference type="HOGENOM" id="CLU_724152_0_0_1"/>
<dbReference type="SMART" id="SM00490">
    <property type="entry name" value="HELICc"/>
    <property type="match status" value="1"/>
</dbReference>
<keyword evidence="2" id="KW-0547">Nucleotide-binding</keyword>
<feature type="domain" description="Helicase ATP-binding" evidence="10">
    <location>
        <begin position="151"/>
        <end position="286"/>
    </location>
</feature>
<sequence>MPYLEHKTDVLLAFDILTTAQPLIKARNFMELTDEELLDYQVMDRTIDRHISAVNVAIYPVEDGKFGKYAVAKDLLNLLIEKKKSIKVNFRDADSVQIANNDSGISMEDSFMAPVGFDGCRNKFCQDCRNTYTYYCNTVACILKQKKIEVVDVALSKRDCLVIMPTGSGKSACFLLPGLVERGITVVVSPLKSLMFDQVNHLKSNGINVSFGCVENDANAPEFFTSLMQHSPELIKKSTSVNNFQIVTEMIADSQMSDFGIVYCSSRFECESLARHLVNAGFTAAPYHAGMTDIICATNAFGMGVNKPNVKFIFHLTMPSSISSFYQECGRAGRDGFIASFVLLYQFSDHCYLQHLIDGKKIQETRDDERTQGNVELLREQF</sequence>
<dbReference type="InterPro" id="IPR014001">
    <property type="entry name" value="Helicase_ATP-bd"/>
</dbReference>
<feature type="domain" description="Helicase C-terminal" evidence="11">
    <location>
        <begin position="219"/>
        <end position="379"/>
    </location>
</feature>
<dbReference type="PhylomeDB" id="E9GJL5"/>
<evidence type="ECO:0000256" key="4">
    <source>
        <dbReference type="ARBA" id="ARBA00023125"/>
    </source>
</evidence>
<evidence type="ECO:0000256" key="7">
    <source>
        <dbReference type="ARBA" id="ARBA00034617"/>
    </source>
</evidence>
<dbReference type="PROSITE" id="PS51192">
    <property type="entry name" value="HELICASE_ATP_BIND_1"/>
    <property type="match status" value="1"/>
</dbReference>
<dbReference type="InParanoid" id="E9GJL5"/>
<dbReference type="GO" id="GO:0005694">
    <property type="term" value="C:chromosome"/>
    <property type="evidence" value="ECO:0000318"/>
    <property type="project" value="GO_Central"/>
</dbReference>
<dbReference type="Proteomes" id="UP000000305">
    <property type="component" value="Unassembled WGS sequence"/>
</dbReference>
<dbReference type="SUPFAM" id="SSF52540">
    <property type="entry name" value="P-loop containing nucleoside triphosphate hydrolases"/>
    <property type="match status" value="1"/>
</dbReference>